<sequence length="286" mass="31445">MSLQVKQLQQVCTDAKPVTLSLSFELAQASKVLPVSLTAVIRRTPDEMLPIDRLFREGMSLPEVKASAPGELDVVLLIDDEELATFLNLCEGKAHLDLLESKEIVAKLEAKGYRTPIRTKRFVKGLPGDLRALLTPEITEPDIDVFDAFFALPDPLSPSKKKIQGGKPDVPPPPPPPPPPPRIPALLVQTLDDGFRLTANPAYADWPVNVSVSMAYADGSRKPSWSEYDFRPSELKTAMNGCEPSFTKNKLTAKNCGPGCNIEVTGFDARREIDTNIKVWKDAQND</sequence>
<name>A0ABV7N050_9HYPH</name>
<dbReference type="EMBL" id="JBHRVD010000001">
    <property type="protein sequence ID" value="MFC3326950.1"/>
    <property type="molecule type" value="Genomic_DNA"/>
</dbReference>
<keyword evidence="3" id="KW-1185">Reference proteome</keyword>
<evidence type="ECO:0000313" key="2">
    <source>
        <dbReference type="EMBL" id="MFC3326950.1"/>
    </source>
</evidence>
<protein>
    <submittedName>
        <fullName evidence="2">Uncharacterized protein</fullName>
    </submittedName>
</protein>
<accession>A0ABV7N050</accession>
<evidence type="ECO:0000256" key="1">
    <source>
        <dbReference type="SAM" id="MobiDB-lite"/>
    </source>
</evidence>
<comment type="caution">
    <text evidence="2">The sequence shown here is derived from an EMBL/GenBank/DDBJ whole genome shotgun (WGS) entry which is preliminary data.</text>
</comment>
<feature type="region of interest" description="Disordered" evidence="1">
    <location>
        <begin position="159"/>
        <end position="182"/>
    </location>
</feature>
<evidence type="ECO:0000313" key="3">
    <source>
        <dbReference type="Proteomes" id="UP001595648"/>
    </source>
</evidence>
<proteinExistence type="predicted"/>
<organism evidence="2 3">
    <name type="scientific">Mesorhizobium cantuariense</name>
    <dbReference type="NCBI Taxonomy" id="1300275"/>
    <lineage>
        <taxon>Bacteria</taxon>
        <taxon>Pseudomonadati</taxon>
        <taxon>Pseudomonadota</taxon>
        <taxon>Alphaproteobacteria</taxon>
        <taxon>Hyphomicrobiales</taxon>
        <taxon>Phyllobacteriaceae</taxon>
        <taxon>Mesorhizobium</taxon>
    </lineage>
</organism>
<gene>
    <name evidence="2" type="ORF">ACFOJ9_35095</name>
</gene>
<feature type="compositionally biased region" description="Pro residues" evidence="1">
    <location>
        <begin position="169"/>
        <end position="182"/>
    </location>
</feature>
<reference evidence="3" key="1">
    <citation type="journal article" date="2019" name="Int. J. Syst. Evol. Microbiol.">
        <title>The Global Catalogue of Microorganisms (GCM) 10K type strain sequencing project: providing services to taxonomists for standard genome sequencing and annotation.</title>
        <authorList>
            <consortium name="The Broad Institute Genomics Platform"/>
            <consortium name="The Broad Institute Genome Sequencing Center for Infectious Disease"/>
            <person name="Wu L."/>
            <person name="Ma J."/>
        </authorList>
    </citation>
    <scope>NUCLEOTIDE SEQUENCE [LARGE SCALE GENOMIC DNA]</scope>
    <source>
        <strain evidence="3">ICMP 19515</strain>
    </source>
</reference>
<dbReference type="Proteomes" id="UP001595648">
    <property type="component" value="Unassembled WGS sequence"/>
</dbReference>
<dbReference type="RefSeq" id="WP_378986184.1">
    <property type="nucleotide sequence ID" value="NZ_JBHRVD010000001.1"/>
</dbReference>